<evidence type="ECO:0000256" key="6">
    <source>
        <dbReference type="ARBA" id="ARBA00023004"/>
    </source>
</evidence>
<dbReference type="GeneID" id="37624546"/>
<keyword evidence="5 9" id="KW-1133">Transmembrane helix</keyword>
<feature type="transmembrane region" description="Helical" evidence="9">
    <location>
        <begin position="103"/>
        <end position="123"/>
    </location>
</feature>
<evidence type="ECO:0000256" key="7">
    <source>
        <dbReference type="ARBA" id="ARBA00023136"/>
    </source>
</evidence>
<dbReference type="PANTHER" id="PTHR10978:SF5">
    <property type="entry name" value="SUCCINATE DEHYDROGENASE CYTOCHROME B560 SUBUNIT, MITOCHONDRIAL"/>
    <property type="match status" value="1"/>
</dbReference>
<dbReference type="AlphaFoldDB" id="A0A345UBB6"/>
<evidence type="ECO:0000256" key="9">
    <source>
        <dbReference type="SAM" id="Phobius"/>
    </source>
</evidence>
<dbReference type="SUPFAM" id="SSF81343">
    <property type="entry name" value="Fumarate reductase respiratory complex transmembrane subunits"/>
    <property type="match status" value="1"/>
</dbReference>
<dbReference type="NCBIfam" id="TIGR02970">
    <property type="entry name" value="succ_dehyd_cytB"/>
    <property type="match status" value="1"/>
</dbReference>
<dbReference type="EMBL" id="MH396020">
    <property type="protein sequence ID" value="AXI97752.1"/>
    <property type="molecule type" value="Genomic_DNA"/>
</dbReference>
<dbReference type="GO" id="GO:0006099">
    <property type="term" value="P:tricarboxylic acid cycle"/>
    <property type="evidence" value="ECO:0007669"/>
    <property type="project" value="InterPro"/>
</dbReference>
<dbReference type="GO" id="GO:0005739">
    <property type="term" value="C:mitochondrion"/>
    <property type="evidence" value="ECO:0007669"/>
    <property type="project" value="GOC"/>
</dbReference>
<dbReference type="GO" id="GO:0009055">
    <property type="term" value="F:electron transfer activity"/>
    <property type="evidence" value="ECO:0007669"/>
    <property type="project" value="InterPro"/>
</dbReference>
<dbReference type="Pfam" id="PF01127">
    <property type="entry name" value="Sdh_cyt"/>
    <property type="match status" value="1"/>
</dbReference>
<accession>A0A345UBB6</accession>
<keyword evidence="6 8" id="KW-0408">Iron</keyword>
<evidence type="ECO:0000256" key="4">
    <source>
        <dbReference type="ARBA" id="ARBA00022723"/>
    </source>
</evidence>
<dbReference type="PANTHER" id="PTHR10978">
    <property type="entry name" value="SUCCINATE DEHYDROGENASE CYTOCHROME B560 SUBUNIT"/>
    <property type="match status" value="1"/>
</dbReference>
<dbReference type="InterPro" id="IPR000701">
    <property type="entry name" value="SuccDH_FuR_B_TM-su"/>
</dbReference>
<dbReference type="GO" id="GO:0046872">
    <property type="term" value="F:metal ion binding"/>
    <property type="evidence" value="ECO:0007669"/>
    <property type="project" value="UniProtKB-KW"/>
</dbReference>
<keyword evidence="2 8" id="KW-0349">Heme</keyword>
<protein>
    <submittedName>
        <fullName evidence="10">Succinate dehydrogenase subunit 3</fullName>
    </submittedName>
</protein>
<evidence type="ECO:0000313" key="10">
    <source>
        <dbReference type="EMBL" id="AXI97752.1"/>
    </source>
</evidence>
<feature type="transmembrane region" description="Helical" evidence="9">
    <location>
        <begin position="30"/>
        <end position="50"/>
    </location>
</feature>
<geneLocation type="mitochondrion" evidence="10"/>
<dbReference type="InterPro" id="IPR034804">
    <property type="entry name" value="SQR/QFR_C/D"/>
</dbReference>
<dbReference type="PIRSF" id="PIRSF000178">
    <property type="entry name" value="SDH_cyt_b560"/>
    <property type="match status" value="1"/>
</dbReference>
<dbReference type="GO" id="GO:0006121">
    <property type="term" value="P:mitochondrial electron transport, succinate to ubiquinone"/>
    <property type="evidence" value="ECO:0007669"/>
    <property type="project" value="TreeGrafter"/>
</dbReference>
<evidence type="ECO:0000256" key="3">
    <source>
        <dbReference type="ARBA" id="ARBA00022692"/>
    </source>
</evidence>
<evidence type="ECO:0000256" key="8">
    <source>
        <dbReference type="PIRSR" id="PIRSR000178-1"/>
    </source>
</evidence>
<feature type="binding site" description="axial binding residue" evidence="8">
    <location>
        <position position="83"/>
    </location>
    <ligand>
        <name>heme</name>
        <dbReference type="ChEBI" id="CHEBI:30413"/>
        <note>ligand shared with second transmembrane subunit</note>
    </ligand>
    <ligandPart>
        <name>Fe</name>
        <dbReference type="ChEBI" id="CHEBI:18248"/>
    </ligandPart>
</feature>
<dbReference type="Gene3D" id="1.20.1300.10">
    <property type="entry name" value="Fumarate reductase/succinate dehydrogenase, transmembrane subunit"/>
    <property type="match status" value="1"/>
</dbReference>
<feature type="transmembrane region" description="Helical" evidence="9">
    <location>
        <begin position="56"/>
        <end position="82"/>
    </location>
</feature>
<evidence type="ECO:0000256" key="2">
    <source>
        <dbReference type="ARBA" id="ARBA00022617"/>
    </source>
</evidence>
<dbReference type="CDD" id="cd03499">
    <property type="entry name" value="SQR_TypeC_SdhC"/>
    <property type="match status" value="1"/>
</dbReference>
<dbReference type="GO" id="GO:0016020">
    <property type="term" value="C:membrane"/>
    <property type="evidence" value="ECO:0007669"/>
    <property type="project" value="UniProtKB-SubCell"/>
</dbReference>
<organism evidence="10">
    <name type="scientific">Hydropuntia rangiferina</name>
    <dbReference type="NCBI Taxonomy" id="338881"/>
    <lineage>
        <taxon>Eukaryota</taxon>
        <taxon>Rhodophyta</taxon>
        <taxon>Florideophyceae</taxon>
        <taxon>Rhodymeniophycidae</taxon>
        <taxon>Gracilariales</taxon>
        <taxon>Gracilariaceae</taxon>
        <taxon>Hydropuntia</taxon>
    </lineage>
</organism>
<dbReference type="RefSeq" id="YP_009511875.1">
    <property type="nucleotide sequence ID" value="NC_039149.1"/>
</dbReference>
<comment type="subcellular location">
    <subcellularLocation>
        <location evidence="1">Membrane</location>
    </subcellularLocation>
</comment>
<proteinExistence type="predicted"/>
<evidence type="ECO:0000256" key="5">
    <source>
        <dbReference type="ARBA" id="ARBA00022989"/>
    </source>
</evidence>
<gene>
    <name evidence="10" type="primary">sdh3</name>
</gene>
<comment type="cofactor">
    <cofactor evidence="8">
        <name>heme</name>
        <dbReference type="ChEBI" id="CHEBI:30413"/>
    </cofactor>
    <text evidence="8">The heme is bound between the two transmembrane subunits.</text>
</comment>
<sequence>MYNRPLSPHITIYNIQASSLTSIWHRISGLLLAFLIVFLFIIIKIVVHFYDNNFVLYLLSLYIYIRYFYIIAFLLFLFSFFYHAINGLKQILWDIGFFINKKFIYSFIINISFVICFIILVLLF</sequence>
<keyword evidence="4 8" id="KW-0479">Metal-binding</keyword>
<keyword evidence="10" id="KW-0496">Mitochondrion</keyword>
<keyword evidence="3 9" id="KW-0812">Transmembrane</keyword>
<keyword evidence="7 9" id="KW-0472">Membrane</keyword>
<reference evidence="10" key="1">
    <citation type="submission" date="2018-05" db="EMBL/GenBank/DDBJ databases">
        <title>Organellar genomes of Gracilariaceae.</title>
        <authorList>
            <person name="Iha C."/>
            <person name="Oliveira M.C."/>
        </authorList>
    </citation>
    <scope>NUCLEOTIDE SEQUENCE</scope>
</reference>
<name>A0A345UBB6_9FLOR</name>
<dbReference type="InterPro" id="IPR014314">
    <property type="entry name" value="Succ_DH_cytb556"/>
</dbReference>
<evidence type="ECO:0000256" key="1">
    <source>
        <dbReference type="ARBA" id="ARBA00004370"/>
    </source>
</evidence>